<keyword evidence="2 3" id="KW-0456">Lyase</keyword>
<dbReference type="SMART" id="SM01130">
    <property type="entry name" value="DHDPS"/>
    <property type="match status" value="1"/>
</dbReference>
<dbReference type="Proteomes" id="UP000316242">
    <property type="component" value="Unassembled WGS sequence"/>
</dbReference>
<sequence length="312" mass="32503">MMTSPDSTGTVPVTALTGLSAFPLTPLKDGQLDQTAFIGLVQRLVAAGVDSITVLGSTGSYMYLDRAERERVIRLAVQHAAGIPVLAGVGAMRTEHVLAHIDDARAAGAAGVLLAPVGYQRLDDDEVFELFRAATGRSELPVVVYDNPSTTHFTFSNQLYGRIAQLPGIISIKIPGVPADPEKARAHVAAIRAVLPEHVGIGVSGDAFGAAGLIAGCDTWFTAVGGTIPVPMLGITRAVQAGEPAKAQALSEDLQPLWELIGQCGSLRVSAAIAERQGLAAPDCLPLPVQGLKPDQRAQLALMLDRLGLASL</sequence>
<dbReference type="InterPro" id="IPR013785">
    <property type="entry name" value="Aldolase_TIM"/>
</dbReference>
<evidence type="ECO:0000256" key="3">
    <source>
        <dbReference type="PIRNR" id="PIRNR001365"/>
    </source>
</evidence>
<evidence type="ECO:0000313" key="4">
    <source>
        <dbReference type="EMBL" id="GEC11060.1"/>
    </source>
</evidence>
<evidence type="ECO:0000313" key="5">
    <source>
        <dbReference type="Proteomes" id="UP000316242"/>
    </source>
</evidence>
<dbReference type="CDD" id="cd00408">
    <property type="entry name" value="DHDPS-like"/>
    <property type="match status" value="1"/>
</dbReference>
<dbReference type="EMBL" id="BJNE01000001">
    <property type="protein sequence ID" value="GEC11060.1"/>
    <property type="molecule type" value="Genomic_DNA"/>
</dbReference>
<keyword evidence="5" id="KW-1185">Reference proteome</keyword>
<dbReference type="SUPFAM" id="SSF51569">
    <property type="entry name" value="Aldolase"/>
    <property type="match status" value="1"/>
</dbReference>
<dbReference type="PANTHER" id="PTHR12128:SF66">
    <property type="entry name" value="4-HYDROXY-2-OXOGLUTARATE ALDOLASE, MITOCHONDRIAL"/>
    <property type="match status" value="1"/>
</dbReference>
<dbReference type="Gene3D" id="3.20.20.70">
    <property type="entry name" value="Aldolase class I"/>
    <property type="match status" value="1"/>
</dbReference>
<dbReference type="PRINTS" id="PR00146">
    <property type="entry name" value="DHPICSNTHASE"/>
</dbReference>
<comment type="caution">
    <text evidence="4">The sequence shown here is derived from an EMBL/GenBank/DDBJ whole genome shotgun (WGS) entry which is preliminary data.</text>
</comment>
<gene>
    <name evidence="4" type="ORF">ANI01nite_02630</name>
</gene>
<evidence type="ECO:0000256" key="2">
    <source>
        <dbReference type="ARBA" id="ARBA00023239"/>
    </source>
</evidence>
<dbReference type="PIRSF" id="PIRSF001365">
    <property type="entry name" value="DHDPS"/>
    <property type="match status" value="1"/>
</dbReference>
<comment type="similarity">
    <text evidence="1 3">Belongs to the DapA family.</text>
</comment>
<protein>
    <submittedName>
        <fullName evidence="4">Dihydrodipicolinate synthase family protein</fullName>
    </submittedName>
</protein>
<evidence type="ECO:0000256" key="1">
    <source>
        <dbReference type="ARBA" id="ARBA00007592"/>
    </source>
</evidence>
<proteinExistence type="inferred from homology"/>
<name>A0ABQ0RGW2_GLUNI</name>
<dbReference type="Pfam" id="PF00701">
    <property type="entry name" value="DHDPS"/>
    <property type="match status" value="1"/>
</dbReference>
<organism evidence="4 5">
    <name type="scientific">Glutamicibacter nicotianae</name>
    <name type="common">Arthrobacter nicotianae</name>
    <dbReference type="NCBI Taxonomy" id="37929"/>
    <lineage>
        <taxon>Bacteria</taxon>
        <taxon>Bacillati</taxon>
        <taxon>Actinomycetota</taxon>
        <taxon>Actinomycetes</taxon>
        <taxon>Micrococcales</taxon>
        <taxon>Micrococcaceae</taxon>
        <taxon>Glutamicibacter</taxon>
    </lineage>
</organism>
<accession>A0ABQ0RGW2</accession>
<reference evidence="4 5" key="1">
    <citation type="submission" date="2019-06" db="EMBL/GenBank/DDBJ databases">
        <title>Whole genome shotgun sequence of Glutamicibacter nicotianae NBRC 14234.</title>
        <authorList>
            <person name="Hosoyama A."/>
            <person name="Uohara A."/>
            <person name="Ohji S."/>
            <person name="Ichikawa N."/>
        </authorList>
    </citation>
    <scope>NUCLEOTIDE SEQUENCE [LARGE SCALE GENOMIC DNA]</scope>
    <source>
        <strain evidence="4 5">NBRC 14234</strain>
    </source>
</reference>
<dbReference type="PANTHER" id="PTHR12128">
    <property type="entry name" value="DIHYDRODIPICOLINATE SYNTHASE"/>
    <property type="match status" value="1"/>
</dbReference>
<dbReference type="InterPro" id="IPR002220">
    <property type="entry name" value="DapA-like"/>
</dbReference>